<dbReference type="OrthoDB" id="9767864at2"/>
<comment type="similarity">
    <text evidence="1">Belongs to the myoviridae tail sheath protein family.</text>
</comment>
<dbReference type="EMBL" id="VLLG01000005">
    <property type="protein sequence ID" value="TWI84533.1"/>
    <property type="molecule type" value="Genomic_DNA"/>
</dbReference>
<dbReference type="Pfam" id="PF17482">
    <property type="entry name" value="Phage_sheath_1C"/>
    <property type="match status" value="1"/>
</dbReference>
<comment type="caution">
    <text evidence="3">The sequence shown here is derived from an EMBL/GenBank/DDBJ whole genome shotgun (WGS) entry which is preliminary data.</text>
</comment>
<feature type="domain" description="Tail sheath protein C-terminal" evidence="2">
    <location>
        <begin position="389"/>
        <end position="495"/>
    </location>
</feature>
<evidence type="ECO:0000259" key="2">
    <source>
        <dbReference type="Pfam" id="PF17482"/>
    </source>
</evidence>
<dbReference type="Gene3D" id="3.40.50.11780">
    <property type="match status" value="1"/>
</dbReference>
<dbReference type="AlphaFoldDB" id="A0A562STW5"/>
<keyword evidence="4" id="KW-1185">Reference proteome</keyword>
<gene>
    <name evidence="3" type="ORF">LX66_4903</name>
</gene>
<organism evidence="3 4">
    <name type="scientific">Chitinophaga japonensis</name>
    <name type="common">Flexibacter japonensis</name>
    <dbReference type="NCBI Taxonomy" id="104662"/>
    <lineage>
        <taxon>Bacteria</taxon>
        <taxon>Pseudomonadati</taxon>
        <taxon>Bacteroidota</taxon>
        <taxon>Chitinophagia</taxon>
        <taxon>Chitinophagales</taxon>
        <taxon>Chitinophagaceae</taxon>
        <taxon>Chitinophaga</taxon>
    </lineage>
</organism>
<evidence type="ECO:0000313" key="4">
    <source>
        <dbReference type="Proteomes" id="UP000316778"/>
    </source>
</evidence>
<proteinExistence type="inferred from homology"/>
<sequence length="500" mass="54809">MASTLMTPGVYIEEKNAFPSSITAVATAVPVFIGYTQKAERNGKSLLHKPTRITSFAEYLEHFGSAFKPKFTLAEPDPKVKQETFRINGKATIVKLNDRNTAYMYNAIRLFYANGGSVCYILSVGEYGDTPDGFDISADDFIGSDSKPNAFTILEKETEPTLIVLPDAIALGEDCYTSIYTQVLNHCAAMQSRFGIFDLVKQLPADTTDAVVGAFREKIGVNFLNYGAAYYPWLKTAIVLPDEVSFENLDASVDLETLLPEPAAALIVKKFKENADPDSHTKKNFHQSLKAASPTYTHVLEEIRALLNELPPSAAMAGIYTTVDNSRGVWKAPANVSVSAVNAPAVNISNEEQKSLNVDIMAGKSINVIRPFPGIGTLVWGARTLDGNSQDWRYINVRRTLIMIEQSVKLATRTYVFEPNDATTWLSLKTMISSFLENLWKQGALAGAAPAQAFDVQVGLGATMTPQDILDGLMLVTVKVALTRPAEFIVITFQQQMQQS</sequence>
<reference evidence="3 4" key="1">
    <citation type="journal article" date="2013" name="Stand. Genomic Sci.">
        <title>Genomic Encyclopedia of Type Strains, Phase I: The one thousand microbial genomes (KMG-I) project.</title>
        <authorList>
            <person name="Kyrpides N.C."/>
            <person name="Woyke T."/>
            <person name="Eisen J.A."/>
            <person name="Garrity G."/>
            <person name="Lilburn T.G."/>
            <person name="Beck B.J."/>
            <person name="Whitman W.B."/>
            <person name="Hugenholtz P."/>
            <person name="Klenk H.P."/>
        </authorList>
    </citation>
    <scope>NUCLEOTIDE SEQUENCE [LARGE SCALE GENOMIC DNA]</scope>
    <source>
        <strain evidence="3 4">DSM 13484</strain>
    </source>
</reference>
<dbReference type="RefSeq" id="WP_145718266.1">
    <property type="nucleotide sequence ID" value="NZ_BAAAFY010000002.1"/>
</dbReference>
<evidence type="ECO:0000313" key="3">
    <source>
        <dbReference type="EMBL" id="TWI84533.1"/>
    </source>
</evidence>
<protein>
    <recommendedName>
        <fullName evidence="2">Tail sheath protein C-terminal domain-containing protein</fullName>
    </recommendedName>
</protein>
<accession>A0A562STW5</accession>
<dbReference type="Proteomes" id="UP000316778">
    <property type="component" value="Unassembled WGS sequence"/>
</dbReference>
<dbReference type="PANTHER" id="PTHR35861">
    <property type="match status" value="1"/>
</dbReference>
<dbReference type="InterPro" id="IPR052042">
    <property type="entry name" value="Tail_sheath_structural"/>
</dbReference>
<name>A0A562STW5_CHIJA</name>
<dbReference type="PANTHER" id="PTHR35861:SF1">
    <property type="entry name" value="PHAGE TAIL SHEATH PROTEIN"/>
    <property type="match status" value="1"/>
</dbReference>
<dbReference type="InterPro" id="IPR020287">
    <property type="entry name" value="Tail_sheath_C"/>
</dbReference>
<evidence type="ECO:0000256" key="1">
    <source>
        <dbReference type="ARBA" id="ARBA00008005"/>
    </source>
</evidence>